<feature type="compositionally biased region" description="Basic residues" evidence="1">
    <location>
        <begin position="601"/>
        <end position="620"/>
    </location>
</feature>
<proteinExistence type="predicted"/>
<dbReference type="InterPro" id="IPR041800">
    <property type="entry name" value="ASCC2_CUE"/>
</dbReference>
<feature type="domain" description="CUE" evidence="2">
    <location>
        <begin position="276"/>
        <end position="319"/>
    </location>
</feature>
<dbReference type="InterPro" id="IPR003892">
    <property type="entry name" value="CUE"/>
</dbReference>
<feature type="compositionally biased region" description="Gly residues" evidence="1">
    <location>
        <begin position="553"/>
        <end position="577"/>
    </location>
</feature>
<dbReference type="Gene3D" id="1.10.8.10">
    <property type="entry name" value="DNA helicase RuvA subunit, C-terminal domain"/>
    <property type="match status" value="1"/>
</dbReference>
<dbReference type="CDD" id="cd14364">
    <property type="entry name" value="CUE_ASCC2"/>
    <property type="match status" value="1"/>
</dbReference>
<dbReference type="SUPFAM" id="SSF46934">
    <property type="entry name" value="UBA-like"/>
    <property type="match status" value="1"/>
</dbReference>
<dbReference type="PANTHER" id="PTHR21494:SF0">
    <property type="entry name" value="ACTIVATING SIGNAL COINTEGRATOR 1 COMPLEX SUBUNIT 2"/>
    <property type="match status" value="1"/>
</dbReference>
<accession>A0A3N4IU06</accession>
<dbReference type="PANTHER" id="PTHR21494">
    <property type="entry name" value="ACTIVATING SIGNAL COINTEGRATOR 1 COMPLEX SUBUNIT 2 ASC-1 COMPLEX SUBUNIT P100"/>
    <property type="match status" value="1"/>
</dbReference>
<feature type="compositionally biased region" description="Polar residues" evidence="1">
    <location>
        <begin position="519"/>
        <end position="532"/>
    </location>
</feature>
<dbReference type="GO" id="GO:0043130">
    <property type="term" value="F:ubiquitin binding"/>
    <property type="evidence" value="ECO:0007669"/>
    <property type="project" value="InterPro"/>
</dbReference>
<feature type="compositionally biased region" description="Acidic residues" evidence="1">
    <location>
        <begin position="414"/>
        <end position="426"/>
    </location>
</feature>
<dbReference type="Pfam" id="PF02845">
    <property type="entry name" value="CUE"/>
    <property type="match status" value="1"/>
</dbReference>
<evidence type="ECO:0000259" key="2">
    <source>
        <dbReference type="PROSITE" id="PS51140"/>
    </source>
</evidence>
<organism evidence="3 4">
    <name type="scientific">Choiromyces venosus 120613-1</name>
    <dbReference type="NCBI Taxonomy" id="1336337"/>
    <lineage>
        <taxon>Eukaryota</taxon>
        <taxon>Fungi</taxon>
        <taxon>Dikarya</taxon>
        <taxon>Ascomycota</taxon>
        <taxon>Pezizomycotina</taxon>
        <taxon>Pezizomycetes</taxon>
        <taxon>Pezizales</taxon>
        <taxon>Tuberaceae</taxon>
        <taxon>Choiromyces</taxon>
    </lineage>
</organism>
<name>A0A3N4IU06_9PEZI</name>
<feature type="region of interest" description="Disordered" evidence="1">
    <location>
        <begin position="414"/>
        <end position="452"/>
    </location>
</feature>
<reference evidence="3 4" key="1">
    <citation type="journal article" date="2018" name="Nat. Ecol. Evol.">
        <title>Pezizomycetes genomes reveal the molecular basis of ectomycorrhizal truffle lifestyle.</title>
        <authorList>
            <person name="Murat C."/>
            <person name="Payen T."/>
            <person name="Noel B."/>
            <person name="Kuo A."/>
            <person name="Morin E."/>
            <person name="Chen J."/>
            <person name="Kohler A."/>
            <person name="Krizsan K."/>
            <person name="Balestrini R."/>
            <person name="Da Silva C."/>
            <person name="Montanini B."/>
            <person name="Hainaut M."/>
            <person name="Levati E."/>
            <person name="Barry K.W."/>
            <person name="Belfiori B."/>
            <person name="Cichocki N."/>
            <person name="Clum A."/>
            <person name="Dockter R.B."/>
            <person name="Fauchery L."/>
            <person name="Guy J."/>
            <person name="Iotti M."/>
            <person name="Le Tacon F."/>
            <person name="Lindquist E.A."/>
            <person name="Lipzen A."/>
            <person name="Malagnac F."/>
            <person name="Mello A."/>
            <person name="Molinier V."/>
            <person name="Miyauchi S."/>
            <person name="Poulain J."/>
            <person name="Riccioni C."/>
            <person name="Rubini A."/>
            <person name="Sitrit Y."/>
            <person name="Splivallo R."/>
            <person name="Traeger S."/>
            <person name="Wang M."/>
            <person name="Zifcakova L."/>
            <person name="Wipf D."/>
            <person name="Zambonelli A."/>
            <person name="Paolocci F."/>
            <person name="Nowrousian M."/>
            <person name="Ottonello S."/>
            <person name="Baldrian P."/>
            <person name="Spatafora J.W."/>
            <person name="Henrissat B."/>
            <person name="Nagy L.G."/>
            <person name="Aury J.M."/>
            <person name="Wincker P."/>
            <person name="Grigoriev I.V."/>
            <person name="Bonfante P."/>
            <person name="Martin F.M."/>
        </authorList>
    </citation>
    <scope>NUCLEOTIDE SEQUENCE [LARGE SCALE GENOMIC DNA]</scope>
    <source>
        <strain evidence="3 4">120613-1</strain>
    </source>
</reference>
<evidence type="ECO:0000313" key="3">
    <source>
        <dbReference type="EMBL" id="RPA89265.1"/>
    </source>
</evidence>
<evidence type="ECO:0000256" key="1">
    <source>
        <dbReference type="SAM" id="MobiDB-lite"/>
    </source>
</evidence>
<dbReference type="EMBL" id="ML120597">
    <property type="protein sequence ID" value="RPA89265.1"/>
    <property type="molecule type" value="Genomic_DNA"/>
</dbReference>
<gene>
    <name evidence="3" type="ORF">L873DRAFT_683138</name>
</gene>
<protein>
    <recommendedName>
        <fullName evidence="2">CUE domain-containing protein</fullName>
    </recommendedName>
</protein>
<keyword evidence="4" id="KW-1185">Reference proteome</keyword>
<feature type="region of interest" description="Disordered" evidence="1">
    <location>
        <begin position="332"/>
        <end position="355"/>
    </location>
</feature>
<sequence>MLEIPIAPYPPPEIQSILPPDKWSKYQDSCVTALTQHLLLPAPSFQNSLKDTHLIEFLTSYISNRTPSTTQNAQLRRKVVQILHRIYTTASQKSVPGQLATATFLTSLAREFARDSVIRELLDKEEVWGLFERDVLKCGLEDAVSVIRFLPRVSESLLAGDEWMEGAIARGEVAALATALVAVASRRNWGFLGDVLYRLLAEGKRDEKAGAFVKRLIWETGVVGILEREVDGAPEEGRISAVLEEVKGFGPVKRKDKGKGREVLDLEGLSREEEDSLMMKVESVREILPHLGAGFVRKCLLQMDGDVEKVTAAVLGGNLPGDLNLADQEEEFIPPEAPGPPSEYATPPSEPADTEFPALPVRRNIFDNDNLDRLTPSTIARLHQGNKTNQLTADKLLDAPVVPKSAIYAALEAFDPDDDERDDTYDSADIGGTVDTSAPPGDDNYSGDRESDGAENALWNAYNSSPYVFNRDAETRRGKARRDLKDRTNMTDEAIEGWRVMLEREPNRLRAMERKFTDKSVSQNVIAKSSWSAGDDEGVGARGRGGRVRGARGGRGGRGGGGPGRGGGGRGGGGSGDAAGPANEKETQQGRARKEANKGSRANHNRRDQRAKKMARGFAG</sequence>
<feature type="region of interest" description="Disordered" evidence="1">
    <location>
        <begin position="518"/>
        <end position="620"/>
    </location>
</feature>
<dbReference type="InterPro" id="IPR009060">
    <property type="entry name" value="UBA-like_sf"/>
</dbReference>
<feature type="compositionally biased region" description="Basic and acidic residues" evidence="1">
    <location>
        <begin position="583"/>
        <end position="598"/>
    </location>
</feature>
<dbReference type="Proteomes" id="UP000276215">
    <property type="component" value="Unassembled WGS sequence"/>
</dbReference>
<dbReference type="AlphaFoldDB" id="A0A3N4IU06"/>
<dbReference type="PROSITE" id="PS51140">
    <property type="entry name" value="CUE"/>
    <property type="match status" value="1"/>
</dbReference>
<evidence type="ECO:0000313" key="4">
    <source>
        <dbReference type="Proteomes" id="UP000276215"/>
    </source>
</evidence>
<dbReference type="OrthoDB" id="5577209at2759"/>
<dbReference type="InterPro" id="IPR052586">
    <property type="entry name" value="ASCC2"/>
</dbReference>